<sequence length="155" mass="17846">MKIKAILSNKPLYESDSVLLESLRSLQLMQLSVETLKATEIGRTIQKLVRALIQGWKVLVDEWVKPFDATTKNNINVSISVLNIFIKCCMAWFYRAMLKVLGFYEHFGGIFLNVYGPLRLRFSFNTIIIGVFERDFRAGEVGIWVCCSHFHVLKP</sequence>
<feature type="domain" description="TFIIS N-terminal" evidence="3">
    <location>
        <begin position="1"/>
        <end position="63"/>
    </location>
</feature>
<comment type="subcellular location">
    <subcellularLocation>
        <location evidence="1">Nucleus</location>
    </subcellularLocation>
</comment>
<keyword evidence="5" id="KW-1185">Reference proteome</keyword>
<dbReference type="Proteomes" id="UP000775213">
    <property type="component" value="Unassembled WGS sequence"/>
</dbReference>
<evidence type="ECO:0000259" key="3">
    <source>
        <dbReference type="PROSITE" id="PS51319"/>
    </source>
</evidence>
<feature type="transmembrane region" description="Helical" evidence="2">
    <location>
        <begin position="75"/>
        <end position="94"/>
    </location>
</feature>
<organism evidence="4 5">
    <name type="scientific">Dendrobium chrysotoxum</name>
    <name type="common">Orchid</name>
    <dbReference type="NCBI Taxonomy" id="161865"/>
    <lineage>
        <taxon>Eukaryota</taxon>
        <taxon>Viridiplantae</taxon>
        <taxon>Streptophyta</taxon>
        <taxon>Embryophyta</taxon>
        <taxon>Tracheophyta</taxon>
        <taxon>Spermatophyta</taxon>
        <taxon>Magnoliopsida</taxon>
        <taxon>Liliopsida</taxon>
        <taxon>Asparagales</taxon>
        <taxon>Orchidaceae</taxon>
        <taxon>Epidendroideae</taxon>
        <taxon>Malaxideae</taxon>
        <taxon>Dendrobiinae</taxon>
        <taxon>Dendrobium</taxon>
    </lineage>
</organism>
<keyword evidence="1" id="KW-0539">Nucleus</keyword>
<reference evidence="4 5" key="1">
    <citation type="journal article" date="2021" name="Hortic Res">
        <title>Chromosome-scale assembly of the Dendrobium chrysotoxum genome enhances the understanding of orchid evolution.</title>
        <authorList>
            <person name="Zhang Y."/>
            <person name="Zhang G.Q."/>
            <person name="Zhang D."/>
            <person name="Liu X.D."/>
            <person name="Xu X.Y."/>
            <person name="Sun W.H."/>
            <person name="Yu X."/>
            <person name="Zhu X."/>
            <person name="Wang Z.W."/>
            <person name="Zhao X."/>
            <person name="Zhong W.Y."/>
            <person name="Chen H."/>
            <person name="Yin W.L."/>
            <person name="Huang T."/>
            <person name="Niu S.C."/>
            <person name="Liu Z.J."/>
        </authorList>
    </citation>
    <scope>NUCLEOTIDE SEQUENCE [LARGE SCALE GENOMIC DNA]</scope>
    <source>
        <strain evidence="4">Lindl</strain>
    </source>
</reference>
<comment type="caution">
    <text evidence="4">The sequence shown here is derived from an EMBL/GenBank/DDBJ whole genome shotgun (WGS) entry which is preliminary data.</text>
</comment>
<dbReference type="CDD" id="cd00183">
    <property type="entry name" value="TFIIS_I"/>
    <property type="match status" value="1"/>
</dbReference>
<dbReference type="GO" id="GO:0005634">
    <property type="term" value="C:nucleus"/>
    <property type="evidence" value="ECO:0007669"/>
    <property type="project" value="UniProtKB-SubCell"/>
</dbReference>
<dbReference type="EMBL" id="JAGFBR010000011">
    <property type="protein sequence ID" value="KAH0459714.1"/>
    <property type="molecule type" value="Genomic_DNA"/>
</dbReference>
<keyword evidence="2" id="KW-0472">Membrane</keyword>
<proteinExistence type="predicted"/>
<evidence type="ECO:0000256" key="1">
    <source>
        <dbReference type="PROSITE-ProRule" id="PRU00649"/>
    </source>
</evidence>
<gene>
    <name evidence="4" type="ORF">IEQ34_012528</name>
</gene>
<keyword evidence="2" id="KW-0812">Transmembrane</keyword>
<dbReference type="InterPro" id="IPR017923">
    <property type="entry name" value="TFIIS_N"/>
</dbReference>
<dbReference type="SUPFAM" id="SSF47676">
    <property type="entry name" value="Conserved domain common to transcription factors TFIIS, elongin A, CRSP70"/>
    <property type="match status" value="1"/>
</dbReference>
<protein>
    <recommendedName>
        <fullName evidence="3">TFIIS N-terminal domain-containing protein</fullName>
    </recommendedName>
</protein>
<name>A0AAV7GVC1_DENCH</name>
<dbReference type="Gene3D" id="1.20.930.10">
    <property type="entry name" value="Conserved domain common to transcription factors TFIIS, elongin A, CRSP70"/>
    <property type="match status" value="1"/>
</dbReference>
<dbReference type="PROSITE" id="PS51319">
    <property type="entry name" value="TFIIS_N"/>
    <property type="match status" value="1"/>
</dbReference>
<evidence type="ECO:0000313" key="5">
    <source>
        <dbReference type="Proteomes" id="UP000775213"/>
    </source>
</evidence>
<dbReference type="InterPro" id="IPR035441">
    <property type="entry name" value="TFIIS/LEDGF_dom_sf"/>
</dbReference>
<dbReference type="AlphaFoldDB" id="A0AAV7GVC1"/>
<evidence type="ECO:0000256" key="2">
    <source>
        <dbReference type="SAM" id="Phobius"/>
    </source>
</evidence>
<dbReference type="PANTHER" id="PTHR46554">
    <property type="entry name" value="MEDIATOR OF RNA POLYMERASE II TRANSCRIPTION SUBUNIT 26A-RELATED"/>
    <property type="match status" value="1"/>
</dbReference>
<keyword evidence="2" id="KW-1133">Transmembrane helix</keyword>
<accession>A0AAV7GVC1</accession>
<evidence type="ECO:0000313" key="4">
    <source>
        <dbReference type="EMBL" id="KAH0459714.1"/>
    </source>
</evidence>
<dbReference type="PANTHER" id="PTHR46554:SF2">
    <property type="entry name" value="TFIIS N-TERMINAL DOMAIN-CONTAINING PROTEIN"/>
    <property type="match status" value="1"/>
</dbReference>